<keyword evidence="2" id="KW-0689">Ribosomal protein</keyword>
<dbReference type="GO" id="GO:0005840">
    <property type="term" value="C:ribosome"/>
    <property type="evidence" value="ECO:0007669"/>
    <property type="project" value="UniProtKB-KW"/>
</dbReference>
<keyword evidence="2" id="KW-0687">Ribonucleoprotein</keyword>
<organism evidence="2">
    <name type="scientific">Anthurium amnicola</name>
    <dbReference type="NCBI Taxonomy" id="1678845"/>
    <lineage>
        <taxon>Eukaryota</taxon>
        <taxon>Viridiplantae</taxon>
        <taxon>Streptophyta</taxon>
        <taxon>Embryophyta</taxon>
        <taxon>Tracheophyta</taxon>
        <taxon>Spermatophyta</taxon>
        <taxon>Magnoliopsida</taxon>
        <taxon>Liliopsida</taxon>
        <taxon>Araceae</taxon>
        <taxon>Pothoideae</taxon>
        <taxon>Potheae</taxon>
        <taxon>Anthurium</taxon>
    </lineage>
</organism>
<accession>A0A1D1ZGT7</accession>
<gene>
    <name evidence="2" type="primary">rps13p_1</name>
    <name evidence="2" type="ORF">g.99773</name>
</gene>
<evidence type="ECO:0000313" key="2">
    <source>
        <dbReference type="EMBL" id="JAT66164.1"/>
    </source>
</evidence>
<reference evidence="2" key="1">
    <citation type="submission" date="2015-07" db="EMBL/GenBank/DDBJ databases">
        <title>Transcriptome Assembly of Anthurium amnicola.</title>
        <authorList>
            <person name="Suzuki J."/>
        </authorList>
    </citation>
    <scope>NUCLEOTIDE SEQUENCE</scope>
</reference>
<sequence length="199" mass="21779">MAYHKLGETDLSGLGTSNQFLAHGVHGIPAAANFFDQEGSAYTGELEDALMQGVVSFSPDGDRKPFFAARPSQTLEIFPSWLMSFQQTPRGNSELAESTDSGSAHNATVSAQLDPESPMSRMASGRPPERKQQEMARVAPRTGTATANCHPPKLQDKVGRSLRVPTRRVRFECFFPLNWSFMHLSGPKSHQVAGRCWAS</sequence>
<dbReference type="EMBL" id="GDJX01001772">
    <property type="protein sequence ID" value="JAT66164.1"/>
    <property type="molecule type" value="Transcribed_RNA"/>
</dbReference>
<feature type="compositionally biased region" description="Polar residues" evidence="1">
    <location>
        <begin position="89"/>
        <end position="111"/>
    </location>
</feature>
<name>A0A1D1ZGT7_9ARAE</name>
<proteinExistence type="predicted"/>
<feature type="region of interest" description="Disordered" evidence="1">
    <location>
        <begin position="89"/>
        <end position="134"/>
    </location>
</feature>
<evidence type="ECO:0000256" key="1">
    <source>
        <dbReference type="SAM" id="MobiDB-lite"/>
    </source>
</evidence>
<dbReference type="AlphaFoldDB" id="A0A1D1ZGT7"/>
<protein>
    <submittedName>
        <fullName evidence="2">30S ribosomal protein S13P</fullName>
    </submittedName>
</protein>